<dbReference type="SUPFAM" id="SSF52540">
    <property type="entry name" value="P-loop containing nucleoside triphosphate hydrolases"/>
    <property type="match status" value="1"/>
</dbReference>
<evidence type="ECO:0000256" key="11">
    <source>
        <dbReference type="HAMAP-Rule" id="MF_00328"/>
    </source>
</evidence>
<proteinExistence type="inferred from homology"/>
<keyword evidence="7 11" id="KW-0418">Kinase</keyword>
<evidence type="ECO:0000256" key="5">
    <source>
        <dbReference type="ARBA" id="ARBA00022679"/>
    </source>
</evidence>
<dbReference type="EC" id="2.7.4.8" evidence="3 11"/>
<gene>
    <name evidence="11 13" type="primary">gmk</name>
    <name evidence="13" type="ORF">HMPREF0044_1299</name>
</gene>
<protein>
    <recommendedName>
        <fullName evidence="4 11">Guanylate kinase</fullName>
        <ecNumber evidence="3 11">2.7.4.8</ecNumber>
    </recommendedName>
    <alternativeName>
        <fullName evidence="9 11">GMP kinase</fullName>
    </alternativeName>
</protein>
<dbReference type="SMART" id="SM00072">
    <property type="entry name" value="GuKc"/>
    <property type="match status" value="1"/>
</dbReference>
<evidence type="ECO:0000313" key="13">
    <source>
        <dbReference type="EMBL" id="EEH63375.1"/>
    </source>
</evidence>
<dbReference type="Gene3D" id="3.40.50.300">
    <property type="entry name" value="P-loop containing nucleotide triphosphate hydrolases"/>
    <property type="match status" value="1"/>
</dbReference>
<reference evidence="13 14" key="1">
    <citation type="submission" date="2009-01" db="EMBL/GenBank/DDBJ databases">
        <authorList>
            <person name="Qin X."/>
            <person name="Bachman B."/>
            <person name="Battles P."/>
            <person name="Bell A."/>
            <person name="Bess C."/>
            <person name="Bickham C."/>
            <person name="Chaboub L."/>
            <person name="Chen D."/>
            <person name="Coyle M."/>
            <person name="Deiros D.R."/>
            <person name="Dinh H."/>
            <person name="Forbes L."/>
            <person name="Fowler G."/>
            <person name="Francisco L."/>
            <person name="Fu Q."/>
            <person name="Gubbala S."/>
            <person name="Hale W."/>
            <person name="Han Y."/>
            <person name="Hemphill L."/>
            <person name="Highlander S.K."/>
            <person name="Hirani K."/>
            <person name="Hogues M."/>
            <person name="Jackson L."/>
            <person name="Jakkamsetti A."/>
            <person name="Javaid M."/>
            <person name="Jiang H."/>
            <person name="Korchina V."/>
            <person name="Kovar C."/>
            <person name="Lara F."/>
            <person name="Lee S."/>
            <person name="Mata R."/>
            <person name="Mathew T."/>
            <person name="Moen C."/>
            <person name="Morales K."/>
            <person name="Munidasa M."/>
            <person name="Nazareth L."/>
            <person name="Ngo R."/>
            <person name="Nguyen L."/>
            <person name="Okwuonu G."/>
            <person name="Ongeri F."/>
            <person name="Patil S."/>
            <person name="Petrosino J."/>
            <person name="Pham C."/>
            <person name="Pham P."/>
            <person name="Pu L.-L."/>
            <person name="Puazo M."/>
            <person name="Raj R."/>
            <person name="Reid J."/>
            <person name="Rouhana J."/>
            <person name="Saada N."/>
            <person name="Shang Y."/>
            <person name="Simmons D."/>
            <person name="Thornton R."/>
            <person name="Warren J."/>
            <person name="Weissenberger G."/>
            <person name="Zhang J."/>
            <person name="Zhang L."/>
            <person name="Zhou C."/>
            <person name="Zhu D."/>
            <person name="Muzny D."/>
            <person name="Worley K."/>
            <person name="Gibbs R."/>
        </authorList>
    </citation>
    <scope>NUCLEOTIDE SEQUENCE [LARGE SCALE GENOMIC DNA]</scope>
    <source>
        <strain evidence="13 14">DSM 15436</strain>
    </source>
</reference>
<dbReference type="Gene3D" id="3.30.63.10">
    <property type="entry name" value="Guanylate Kinase phosphate binding domain"/>
    <property type="match status" value="1"/>
</dbReference>
<feature type="binding site" evidence="11">
    <location>
        <begin position="14"/>
        <end position="21"/>
    </location>
    <ligand>
        <name>ATP</name>
        <dbReference type="ChEBI" id="CHEBI:30616"/>
    </ligand>
</feature>
<comment type="subcellular location">
    <subcellularLocation>
        <location evidence="11">Cytoplasm</location>
    </subcellularLocation>
</comment>
<dbReference type="FunFam" id="3.30.63.10:FF:000002">
    <property type="entry name" value="Guanylate kinase 1"/>
    <property type="match status" value="1"/>
</dbReference>
<organism evidence="13 14">
    <name type="scientific">Gleimia coleocanis DSM 15436</name>
    <dbReference type="NCBI Taxonomy" id="525245"/>
    <lineage>
        <taxon>Bacteria</taxon>
        <taxon>Bacillati</taxon>
        <taxon>Actinomycetota</taxon>
        <taxon>Actinomycetes</taxon>
        <taxon>Actinomycetales</taxon>
        <taxon>Actinomycetaceae</taxon>
        <taxon>Gleimia</taxon>
    </lineage>
</organism>
<evidence type="ECO:0000259" key="12">
    <source>
        <dbReference type="PROSITE" id="PS50052"/>
    </source>
</evidence>
<evidence type="ECO:0000256" key="3">
    <source>
        <dbReference type="ARBA" id="ARBA00012961"/>
    </source>
</evidence>
<dbReference type="CDD" id="cd00071">
    <property type="entry name" value="GMPK"/>
    <property type="match status" value="1"/>
</dbReference>
<dbReference type="NCBIfam" id="TIGR03263">
    <property type="entry name" value="guanyl_kin"/>
    <property type="match status" value="1"/>
</dbReference>
<dbReference type="InterPro" id="IPR017665">
    <property type="entry name" value="Guanylate_kinase"/>
</dbReference>
<dbReference type="PANTHER" id="PTHR23117:SF13">
    <property type="entry name" value="GUANYLATE KINASE"/>
    <property type="match status" value="1"/>
</dbReference>
<dbReference type="Proteomes" id="UP000010301">
    <property type="component" value="Unassembled WGS sequence"/>
</dbReference>
<keyword evidence="5 11" id="KW-0808">Transferase</keyword>
<dbReference type="AlphaFoldDB" id="C0W1K9"/>
<keyword evidence="8 11" id="KW-0067">ATP-binding</keyword>
<keyword evidence="14" id="KW-1185">Reference proteome</keyword>
<sequence>MTETQKPRLTVIAGPTAVGKGTVVRALLEKYPHVYLSVSATTRSPREGEVNGVHYHFLTHEEFDAAIERNEFLEWATVHKVNKYGTLKAPIEVALAEGKPAILEIDLAGVRQVKEHMPDARFVFIAPPSWDELVNRLRGRGTESEEEMARRLQTARTELDAQAEFDHVVINDEVDRTVSELAELLELA</sequence>
<comment type="catalytic activity">
    <reaction evidence="10 11">
        <text>GMP + ATP = GDP + ADP</text>
        <dbReference type="Rhea" id="RHEA:20780"/>
        <dbReference type="ChEBI" id="CHEBI:30616"/>
        <dbReference type="ChEBI" id="CHEBI:58115"/>
        <dbReference type="ChEBI" id="CHEBI:58189"/>
        <dbReference type="ChEBI" id="CHEBI:456216"/>
        <dbReference type="EC" id="2.7.4.8"/>
    </reaction>
</comment>
<dbReference type="InterPro" id="IPR008145">
    <property type="entry name" value="GK/Ca_channel_bsu"/>
</dbReference>
<dbReference type="HAMAP" id="MF_00328">
    <property type="entry name" value="Guanylate_kinase"/>
    <property type="match status" value="1"/>
</dbReference>
<comment type="function">
    <text evidence="1 11">Essential for recycling GMP and indirectly, cGMP.</text>
</comment>
<comment type="caution">
    <text evidence="13">The sequence shown here is derived from an EMBL/GenBank/DDBJ whole genome shotgun (WGS) entry which is preliminary data.</text>
</comment>
<dbReference type="PROSITE" id="PS50052">
    <property type="entry name" value="GUANYLATE_KINASE_2"/>
    <property type="match status" value="1"/>
</dbReference>
<dbReference type="InterPro" id="IPR027417">
    <property type="entry name" value="P-loop_NTPase"/>
</dbReference>
<evidence type="ECO:0000313" key="14">
    <source>
        <dbReference type="Proteomes" id="UP000010301"/>
    </source>
</evidence>
<evidence type="ECO:0000256" key="8">
    <source>
        <dbReference type="ARBA" id="ARBA00022840"/>
    </source>
</evidence>
<evidence type="ECO:0000256" key="7">
    <source>
        <dbReference type="ARBA" id="ARBA00022777"/>
    </source>
</evidence>
<comment type="similarity">
    <text evidence="2 11">Belongs to the guanylate kinase family.</text>
</comment>
<dbReference type="EMBL" id="ACFG01000034">
    <property type="protein sequence ID" value="EEH63375.1"/>
    <property type="molecule type" value="Genomic_DNA"/>
</dbReference>
<dbReference type="OrthoDB" id="9808150at2"/>
<dbReference type="InterPro" id="IPR020590">
    <property type="entry name" value="Guanylate_kinase_CS"/>
</dbReference>
<dbReference type="Pfam" id="PF00625">
    <property type="entry name" value="Guanylate_kin"/>
    <property type="match status" value="1"/>
</dbReference>
<dbReference type="InterPro" id="IPR008144">
    <property type="entry name" value="Guanylate_kin-like_dom"/>
</dbReference>
<name>C0W1K9_9ACTO</name>
<dbReference type="eggNOG" id="COG0194">
    <property type="taxonomic scope" value="Bacteria"/>
</dbReference>
<evidence type="ECO:0000256" key="1">
    <source>
        <dbReference type="ARBA" id="ARBA00003531"/>
    </source>
</evidence>
<accession>C0W1K9</accession>
<evidence type="ECO:0000256" key="9">
    <source>
        <dbReference type="ARBA" id="ARBA00030128"/>
    </source>
</evidence>
<dbReference type="GO" id="GO:0005524">
    <property type="term" value="F:ATP binding"/>
    <property type="evidence" value="ECO:0007669"/>
    <property type="project" value="UniProtKB-UniRule"/>
</dbReference>
<evidence type="ECO:0000256" key="2">
    <source>
        <dbReference type="ARBA" id="ARBA00005790"/>
    </source>
</evidence>
<evidence type="ECO:0000256" key="6">
    <source>
        <dbReference type="ARBA" id="ARBA00022741"/>
    </source>
</evidence>
<dbReference type="HOGENOM" id="CLU_001715_1_1_11"/>
<evidence type="ECO:0000256" key="4">
    <source>
        <dbReference type="ARBA" id="ARBA00016296"/>
    </source>
</evidence>
<dbReference type="RefSeq" id="WP_006546157.1">
    <property type="nucleotide sequence ID" value="NZ_DS999540.1"/>
</dbReference>
<keyword evidence="11" id="KW-0963">Cytoplasm</keyword>
<keyword evidence="6 11" id="KW-0547">Nucleotide-binding</keyword>
<dbReference type="GO" id="GO:0004385">
    <property type="term" value="F:GMP kinase activity"/>
    <property type="evidence" value="ECO:0007669"/>
    <property type="project" value="UniProtKB-UniRule"/>
</dbReference>
<dbReference type="GO" id="GO:0005829">
    <property type="term" value="C:cytosol"/>
    <property type="evidence" value="ECO:0007669"/>
    <property type="project" value="TreeGrafter"/>
</dbReference>
<dbReference type="STRING" id="525245.HMPREF0044_1299"/>
<dbReference type="PANTHER" id="PTHR23117">
    <property type="entry name" value="GUANYLATE KINASE-RELATED"/>
    <property type="match status" value="1"/>
</dbReference>
<dbReference type="PROSITE" id="PS00856">
    <property type="entry name" value="GUANYLATE_KINASE_1"/>
    <property type="match status" value="1"/>
</dbReference>
<feature type="domain" description="Guanylate kinase-like" evidence="12">
    <location>
        <begin position="7"/>
        <end position="186"/>
    </location>
</feature>
<evidence type="ECO:0000256" key="10">
    <source>
        <dbReference type="ARBA" id="ARBA00048594"/>
    </source>
</evidence>